<dbReference type="InterPro" id="IPR036026">
    <property type="entry name" value="Seven-hairpin_glycosidases"/>
</dbReference>
<evidence type="ECO:0000256" key="1">
    <source>
        <dbReference type="ARBA" id="ARBA00001913"/>
    </source>
</evidence>
<reference evidence="17" key="1">
    <citation type="submission" date="2015-06" db="EMBL/GenBank/DDBJ databases">
        <title>Expansion of signal transduction pathways in fungi by whole-genome duplication.</title>
        <authorList>
            <consortium name="DOE Joint Genome Institute"/>
            <person name="Corrochano L.M."/>
            <person name="Kuo A."/>
            <person name="Marcet-Houben M."/>
            <person name="Polaino S."/>
            <person name="Salamov A."/>
            <person name="Villalobos J.M."/>
            <person name="Alvarez M.I."/>
            <person name="Avalos J."/>
            <person name="Benito E.P."/>
            <person name="Benoit I."/>
            <person name="Burger G."/>
            <person name="Camino L.P."/>
            <person name="Canovas D."/>
            <person name="Cerda-Olmedo E."/>
            <person name="Cheng J.-F."/>
            <person name="Dominguez A."/>
            <person name="Elias M."/>
            <person name="Eslava A.P."/>
            <person name="Glaser F."/>
            <person name="Grimwood J."/>
            <person name="Gutierrez G."/>
            <person name="Heitman J."/>
            <person name="Henrissat B."/>
            <person name="Iturriaga E.A."/>
            <person name="Lang B.F."/>
            <person name="Lavin J.L."/>
            <person name="Lee S."/>
            <person name="Li W."/>
            <person name="Lindquist E."/>
            <person name="Lopez-Garcia S."/>
            <person name="Luque E.M."/>
            <person name="Marcos A.T."/>
            <person name="Martin J."/>
            <person name="McCluskey K."/>
            <person name="Medina H.R."/>
            <person name="Miralles-Duran A."/>
            <person name="Miyazaki A."/>
            <person name="Munoz-Torres E."/>
            <person name="Oguiza J.A."/>
            <person name="Ohm R."/>
            <person name="Olmedo M."/>
            <person name="Orejas M."/>
            <person name="Ortiz-Castellanos L."/>
            <person name="Pisabarro A.G."/>
            <person name="Rodriguez-Romero J."/>
            <person name="Ruiz-Herrera J."/>
            <person name="Ruiz-Vazquez R."/>
            <person name="Sanz C."/>
            <person name="Schackwitz W."/>
            <person name="Schmutz J."/>
            <person name="Shahriari M."/>
            <person name="Shelest E."/>
            <person name="Silva-Franco F."/>
            <person name="Soanes D."/>
            <person name="Syed K."/>
            <person name="Tagua V.G."/>
            <person name="Talbot N.J."/>
            <person name="Thon M."/>
            <person name="De vries R.P."/>
            <person name="Wiebenga A."/>
            <person name="Yadav J.S."/>
            <person name="Braun E.L."/>
            <person name="Baker S."/>
            <person name="Garre V."/>
            <person name="Horwitz B."/>
            <person name="Torres-Martinez S."/>
            <person name="Idnurm A."/>
            <person name="Herrera-Estrella A."/>
            <person name="Gabaldon T."/>
            <person name="Grigoriev I.V."/>
        </authorList>
    </citation>
    <scope>NUCLEOTIDE SEQUENCE [LARGE SCALE GENOMIC DNA]</scope>
    <source>
        <strain evidence="17">NRRL 1555(-)</strain>
    </source>
</reference>
<comment type="cofactor">
    <cofactor evidence="1 12">
        <name>Ca(2+)</name>
        <dbReference type="ChEBI" id="CHEBI:29108"/>
    </cofactor>
</comment>
<dbReference type="InParanoid" id="A0A167RBW1"/>
<evidence type="ECO:0000256" key="11">
    <source>
        <dbReference type="PIRSR" id="PIRSR601382-1"/>
    </source>
</evidence>
<evidence type="ECO:0000256" key="13">
    <source>
        <dbReference type="PIRSR" id="PIRSR601382-3"/>
    </source>
</evidence>
<evidence type="ECO:0000256" key="8">
    <source>
        <dbReference type="ARBA" id="ARBA00023295"/>
    </source>
</evidence>
<dbReference type="VEuPathDB" id="FungiDB:PHYBLDRAFT_138853"/>
<dbReference type="Pfam" id="PF01532">
    <property type="entry name" value="Glyco_hydro_47"/>
    <property type="match status" value="1"/>
</dbReference>
<evidence type="ECO:0000256" key="14">
    <source>
        <dbReference type="RuleBase" id="RU361193"/>
    </source>
</evidence>
<feature type="chain" id="PRO_5007891858" description="alpha-1,2-Mannosidase" evidence="15">
    <location>
        <begin position="25"/>
        <end position="530"/>
    </location>
</feature>
<gene>
    <name evidence="16" type="ORF">PHYBLDRAFT_138853</name>
</gene>
<evidence type="ECO:0000256" key="12">
    <source>
        <dbReference type="PIRSR" id="PIRSR601382-2"/>
    </source>
</evidence>
<dbReference type="GO" id="GO:0036503">
    <property type="term" value="P:ERAD pathway"/>
    <property type="evidence" value="ECO:0007669"/>
    <property type="project" value="UniProtKB-ARBA"/>
</dbReference>
<evidence type="ECO:0000256" key="4">
    <source>
        <dbReference type="ARBA" id="ARBA00022729"/>
    </source>
</evidence>
<feature type="active site" evidence="11">
    <location>
        <position position="429"/>
    </location>
</feature>
<dbReference type="PRINTS" id="PR00747">
    <property type="entry name" value="GLYHDRLASE47"/>
</dbReference>
<evidence type="ECO:0000256" key="3">
    <source>
        <dbReference type="ARBA" id="ARBA00007658"/>
    </source>
</evidence>
<dbReference type="RefSeq" id="XP_018299348.1">
    <property type="nucleotide sequence ID" value="XM_018430096.1"/>
</dbReference>
<evidence type="ECO:0000256" key="9">
    <source>
        <dbReference type="ARBA" id="ARBA00047669"/>
    </source>
</evidence>
<evidence type="ECO:0000256" key="2">
    <source>
        <dbReference type="ARBA" id="ARBA00004922"/>
    </source>
</evidence>
<dbReference type="GeneID" id="28991002"/>
<dbReference type="GO" id="GO:0005783">
    <property type="term" value="C:endoplasmic reticulum"/>
    <property type="evidence" value="ECO:0007669"/>
    <property type="project" value="TreeGrafter"/>
</dbReference>
<name>A0A167RBW1_PHYB8</name>
<dbReference type="InterPro" id="IPR001382">
    <property type="entry name" value="Glyco_hydro_47"/>
</dbReference>
<dbReference type="InterPro" id="IPR012341">
    <property type="entry name" value="6hp_glycosidase-like_sf"/>
</dbReference>
<dbReference type="PANTHER" id="PTHR11742">
    <property type="entry name" value="MANNOSYL-OLIGOSACCHARIDE ALPHA-1,2-MANNOSIDASE-RELATED"/>
    <property type="match status" value="1"/>
</dbReference>
<keyword evidence="17" id="KW-1185">Reference proteome</keyword>
<feature type="binding site" evidence="12">
    <location>
        <position position="515"/>
    </location>
    <ligand>
        <name>Ca(2+)</name>
        <dbReference type="ChEBI" id="CHEBI:29108"/>
    </ligand>
</feature>
<dbReference type="AlphaFoldDB" id="A0A167RBW1"/>
<dbReference type="EC" id="3.2.1.-" evidence="14"/>
<keyword evidence="12" id="KW-0479">Metal-binding</keyword>
<evidence type="ECO:0000256" key="5">
    <source>
        <dbReference type="ARBA" id="ARBA00022801"/>
    </source>
</evidence>
<feature type="active site" description="Proton donor" evidence="11">
    <location>
        <position position="125"/>
    </location>
</feature>
<evidence type="ECO:0000256" key="15">
    <source>
        <dbReference type="SAM" id="SignalP"/>
    </source>
</evidence>
<dbReference type="GO" id="GO:0005509">
    <property type="term" value="F:calcium ion binding"/>
    <property type="evidence" value="ECO:0007669"/>
    <property type="project" value="InterPro"/>
</dbReference>
<keyword evidence="4 15" id="KW-0732">Signal</keyword>
<evidence type="ECO:0000313" key="16">
    <source>
        <dbReference type="EMBL" id="OAD81308.1"/>
    </source>
</evidence>
<keyword evidence="8 14" id="KW-0326">Glycosidase</keyword>
<dbReference type="GO" id="GO:0004571">
    <property type="term" value="F:mannosyl-oligosaccharide 1,2-alpha-mannosidase activity"/>
    <property type="evidence" value="ECO:0007669"/>
    <property type="project" value="UniProtKB-EC"/>
</dbReference>
<sequence length="530" mass="59605">MYTIYTLLFPWVISLQVILLIVEAAPAVRSTFEIPNCKATDERAEAVKEAFVKAYGGYKTYAFGHDELLPLSNKSSNSRNGWGATIIDSLDTMLIMGLEEDYIQALEFITTVDFTKSNDVSKGFETNIRYLGGLLSANDLVPNRTLVDKAIELMNAVLVPLFRSESGAPYTNMCLKTNKPVPTDIINLAEFGTYSLEFTRLSQISQDPTYSALSNDLIDQVIQEPTKIPGLFPTSWHINPFKPLNTSVINLGGGGDSFYEYLVKNSILLGDSANPDLMNTWTNSVRSMHDYLLSPTLEDPSIQFIPMVTENGVSYSSQELICFWPGNILLGLSQMPSTEETAIFYTFADTLLQSCYATWNDSATGISPESWYWTPQTDILKGPLGALLGLSKETDKTQSVTSQESHTLNERFQSNPFSPSDPSYILRPETIESLFYFYRVTGETKYQDMAWAIFESIRLYTETPSGFAQIGRVDLQSDTRQDFMESFFFAETLKYLYLIFADKNCISLNSYVFNTEAHPFKLTEQIQIQS</sequence>
<organism evidence="16 17">
    <name type="scientific">Phycomyces blakesleeanus (strain ATCC 8743b / DSM 1359 / FGSC 10004 / NBRC 33097 / NRRL 1555)</name>
    <dbReference type="NCBI Taxonomy" id="763407"/>
    <lineage>
        <taxon>Eukaryota</taxon>
        <taxon>Fungi</taxon>
        <taxon>Fungi incertae sedis</taxon>
        <taxon>Mucoromycota</taxon>
        <taxon>Mucoromycotina</taxon>
        <taxon>Mucoromycetes</taxon>
        <taxon>Mucorales</taxon>
        <taxon>Phycomycetaceae</taxon>
        <taxon>Phycomyces</taxon>
    </lineage>
</organism>
<keyword evidence="6 13" id="KW-1015">Disulfide bond</keyword>
<comment type="pathway">
    <text evidence="2">Protein modification; protein glycosylation.</text>
</comment>
<dbReference type="InterPro" id="IPR050749">
    <property type="entry name" value="Glycosyl_Hydrolase_47"/>
</dbReference>
<protein>
    <recommendedName>
        <fullName evidence="14">alpha-1,2-Mannosidase</fullName>
        <ecNumber evidence="14">3.2.1.-</ecNumber>
    </recommendedName>
</protein>
<dbReference type="OrthoDB" id="8118055at2759"/>
<dbReference type="EMBL" id="KV440971">
    <property type="protein sequence ID" value="OAD81308.1"/>
    <property type="molecule type" value="Genomic_DNA"/>
</dbReference>
<dbReference type="GO" id="GO:0005975">
    <property type="term" value="P:carbohydrate metabolic process"/>
    <property type="evidence" value="ECO:0007669"/>
    <property type="project" value="InterPro"/>
</dbReference>
<proteinExistence type="inferred from homology"/>
<dbReference type="Gene3D" id="1.50.10.10">
    <property type="match status" value="1"/>
</dbReference>
<feature type="active site" description="Proton donor" evidence="11">
    <location>
        <position position="369"/>
    </location>
</feature>
<evidence type="ECO:0000256" key="7">
    <source>
        <dbReference type="ARBA" id="ARBA00023180"/>
    </source>
</evidence>
<evidence type="ECO:0000256" key="10">
    <source>
        <dbReference type="ARBA" id="ARBA00048605"/>
    </source>
</evidence>
<keyword evidence="5 14" id="KW-0378">Hydrolase</keyword>
<dbReference type="SUPFAM" id="SSF48225">
    <property type="entry name" value="Seven-hairpin glycosidases"/>
    <property type="match status" value="1"/>
</dbReference>
<keyword evidence="7" id="KW-0325">Glycoprotein</keyword>
<feature type="disulfide bond" evidence="13">
    <location>
        <begin position="322"/>
        <end position="355"/>
    </location>
</feature>
<comment type="catalytic activity">
    <reaction evidence="10">
        <text>N(4)-(alpha-D-Man-(1-&gt;2)-alpha-D-Man-(1-&gt;2)-alpha-D-Man-(1-&gt;3)-[alpha-D-Man-(1-&gt;2)-alpha-D-Man-(1-&gt;3)-[alpha-D-Man-(1-&gt;2)-alpha-D-Man-(1-&gt;6)]-alpha-D-Man-(1-&gt;6)]-beta-D-Man-(1-&gt;4)-beta-D-GlcNAc-(1-&gt;4)-beta-D-GlcNAc)-L-asparaginyl-[protein] (N-glucan mannose isomer 9A1,2,3B1,2,3) + 4 H2O = N(4)-(alpha-D-Man-(1-&gt;3)-[alpha-D-Man-(1-&gt;3)-[alpha-D-Man-(1-&gt;6)]-alpha-D-Man-(1-&gt;6)]-beta-D-Man-(1-&gt;4)-beta-D-GlcNAc-(1-&gt;4)-beta-D-GlcNAc)-L-asparaginyl-[protein] (N-glucan mannose isomer 5A1,2) + 4 beta-D-mannose</text>
        <dbReference type="Rhea" id="RHEA:56008"/>
        <dbReference type="Rhea" id="RHEA-COMP:14356"/>
        <dbReference type="Rhea" id="RHEA-COMP:14367"/>
        <dbReference type="ChEBI" id="CHEBI:15377"/>
        <dbReference type="ChEBI" id="CHEBI:28563"/>
        <dbReference type="ChEBI" id="CHEBI:59087"/>
        <dbReference type="ChEBI" id="CHEBI:139493"/>
        <dbReference type="EC" id="3.2.1.113"/>
    </reaction>
</comment>
<feature type="signal peptide" evidence="15">
    <location>
        <begin position="1"/>
        <end position="24"/>
    </location>
</feature>
<dbReference type="STRING" id="763407.A0A167RBW1"/>
<dbReference type="GO" id="GO:0016020">
    <property type="term" value="C:membrane"/>
    <property type="evidence" value="ECO:0007669"/>
    <property type="project" value="InterPro"/>
</dbReference>
<dbReference type="PANTHER" id="PTHR11742:SF101">
    <property type="entry name" value="MANNOSYL-OLIGOSACCHARIDE ALPHA-1,2-MANNOSIDASE 1B"/>
    <property type="match status" value="1"/>
</dbReference>
<dbReference type="Proteomes" id="UP000077315">
    <property type="component" value="Unassembled WGS sequence"/>
</dbReference>
<feature type="active site" evidence="11">
    <location>
        <position position="256"/>
    </location>
</feature>
<comment type="catalytic activity">
    <reaction evidence="9">
        <text>N(4)-(alpha-D-Man-(1-&gt;2)-alpha-D-Man-(1-&gt;2)-alpha-D-Man-(1-&gt;3)-[alpha-D-Man-(1-&gt;3)-[alpha-D-Man-(1-&gt;2)-alpha-D-Man-(1-&gt;6)]-alpha-D-Man-(1-&gt;6)]-beta-D-Man-(1-&gt;4)-beta-D-GlcNAc-(1-&gt;4)-beta-D-GlcNAc)-L-asparaginyl-[protein] (N-glucan mannose isomer 8A1,2,3B1,3) + 3 H2O = N(4)-(alpha-D-Man-(1-&gt;3)-[alpha-D-Man-(1-&gt;3)-[alpha-D-Man-(1-&gt;6)]-alpha-D-Man-(1-&gt;6)]-beta-D-Man-(1-&gt;4)-beta-D-GlcNAc-(1-&gt;4)-beta-D-GlcNAc)-L-asparaginyl-[protein] (N-glucan mannose isomer 5A1,2) + 3 beta-D-mannose</text>
        <dbReference type="Rhea" id="RHEA:56028"/>
        <dbReference type="Rhea" id="RHEA-COMP:14358"/>
        <dbReference type="Rhea" id="RHEA-COMP:14367"/>
        <dbReference type="ChEBI" id="CHEBI:15377"/>
        <dbReference type="ChEBI" id="CHEBI:28563"/>
        <dbReference type="ChEBI" id="CHEBI:59087"/>
        <dbReference type="ChEBI" id="CHEBI:60628"/>
        <dbReference type="EC" id="3.2.1.113"/>
    </reaction>
</comment>
<keyword evidence="12" id="KW-0106">Calcium</keyword>
<evidence type="ECO:0000313" key="17">
    <source>
        <dbReference type="Proteomes" id="UP000077315"/>
    </source>
</evidence>
<evidence type="ECO:0000256" key="6">
    <source>
        <dbReference type="ARBA" id="ARBA00023157"/>
    </source>
</evidence>
<comment type="similarity">
    <text evidence="3 14">Belongs to the glycosyl hydrolase 47 family.</text>
</comment>
<accession>A0A167RBW1</accession>